<dbReference type="OrthoDB" id="27340at2157"/>
<dbReference type="RefSeq" id="WP_086636454.1">
    <property type="nucleotide sequence ID" value="NZ_MRZU01000002.1"/>
</dbReference>
<dbReference type="PANTHER" id="PTHR48105">
    <property type="entry name" value="THIOREDOXIN REDUCTASE 1-RELATED-RELATED"/>
    <property type="match status" value="1"/>
</dbReference>
<dbReference type="Proteomes" id="UP000195137">
    <property type="component" value="Unassembled WGS sequence"/>
</dbReference>
<dbReference type="AlphaFoldDB" id="A0A1Y3GD16"/>
<gene>
    <name evidence="4" type="ORF">AMET1_0020</name>
</gene>
<evidence type="ECO:0000256" key="1">
    <source>
        <dbReference type="ARBA" id="ARBA00022630"/>
    </source>
</evidence>
<sequence length="302" mass="32374">MNEKRKFDVLVIGGGPAGLTASIYTSRADLTTAVFDKGDNTLDKAEVIENYFGFVDPISGSEILGRGRKQTKKFGTEIFDLEALSISIDDGYTVETVDGEFKGDGLVLATGVQQKKPDVENLGSFEGKGVSYCVVCDGPLFRDKKCAVLGSKDYGVKEALKLNEYTDYVSLLTDGKEVDADQRLIDRLDENGIEVITDPVTTVFGDQLLEGAIVGDEEMELDGLFIAIGTSGTLDFALKLGIDIEDGFIQTKDDLSTGLPNMYAAGDCTGGERQVSLAVGEGTEAALNLIEDLKGESNQDWG</sequence>
<evidence type="ECO:0000313" key="5">
    <source>
        <dbReference type="Proteomes" id="UP000195137"/>
    </source>
</evidence>
<dbReference type="GO" id="GO:0016491">
    <property type="term" value="F:oxidoreductase activity"/>
    <property type="evidence" value="ECO:0007669"/>
    <property type="project" value="UniProtKB-KW"/>
</dbReference>
<feature type="domain" description="FAD/NAD(P)-binding" evidence="3">
    <location>
        <begin position="7"/>
        <end position="282"/>
    </location>
</feature>
<keyword evidence="5" id="KW-1185">Reference proteome</keyword>
<dbReference type="Gene3D" id="3.50.50.60">
    <property type="entry name" value="FAD/NAD(P)-binding domain"/>
    <property type="match status" value="2"/>
</dbReference>
<keyword evidence="1" id="KW-0285">Flavoprotein</keyword>
<name>A0A1Y3GD16_9EURY</name>
<protein>
    <submittedName>
        <fullName evidence="4">Thioredoxin reductase TrxB</fullName>
    </submittedName>
</protein>
<comment type="caution">
    <text evidence="4">The sequence shown here is derived from an EMBL/GenBank/DDBJ whole genome shotgun (WGS) entry which is preliminary data.</text>
</comment>
<evidence type="ECO:0000313" key="4">
    <source>
        <dbReference type="EMBL" id="OUJ19351.1"/>
    </source>
</evidence>
<accession>A0A1Y3GD16</accession>
<dbReference type="PRINTS" id="PR00368">
    <property type="entry name" value="FADPNR"/>
</dbReference>
<organism evidence="4 5">
    <name type="scientific">Methanonatronarchaeum thermophilum</name>
    <dbReference type="NCBI Taxonomy" id="1927129"/>
    <lineage>
        <taxon>Archaea</taxon>
        <taxon>Methanobacteriati</taxon>
        <taxon>Methanobacteriota</taxon>
        <taxon>Methanonatronarchaeia</taxon>
        <taxon>Methanonatronarchaeales</taxon>
        <taxon>Methanonatronarchaeaceae</taxon>
        <taxon>Methanonatronarchaeum</taxon>
    </lineage>
</organism>
<dbReference type="PRINTS" id="PR00469">
    <property type="entry name" value="PNDRDTASEII"/>
</dbReference>
<dbReference type="EMBL" id="MRZU01000002">
    <property type="protein sequence ID" value="OUJ19351.1"/>
    <property type="molecule type" value="Genomic_DNA"/>
</dbReference>
<proteinExistence type="predicted"/>
<dbReference type="InterPro" id="IPR050097">
    <property type="entry name" value="Ferredoxin-NADP_redctase_2"/>
</dbReference>
<keyword evidence="2" id="KW-0560">Oxidoreductase</keyword>
<evidence type="ECO:0000256" key="2">
    <source>
        <dbReference type="ARBA" id="ARBA00023002"/>
    </source>
</evidence>
<dbReference type="InterPro" id="IPR023753">
    <property type="entry name" value="FAD/NAD-binding_dom"/>
</dbReference>
<dbReference type="InterPro" id="IPR036188">
    <property type="entry name" value="FAD/NAD-bd_sf"/>
</dbReference>
<evidence type="ECO:0000259" key="3">
    <source>
        <dbReference type="Pfam" id="PF07992"/>
    </source>
</evidence>
<dbReference type="Pfam" id="PF07992">
    <property type="entry name" value="Pyr_redox_2"/>
    <property type="match status" value="1"/>
</dbReference>
<dbReference type="SUPFAM" id="SSF51905">
    <property type="entry name" value="FAD/NAD(P)-binding domain"/>
    <property type="match status" value="1"/>
</dbReference>
<reference evidence="4 5" key="1">
    <citation type="submission" date="2016-12" db="EMBL/GenBank/DDBJ databases">
        <title>Discovery of methanogenic haloarchaea.</title>
        <authorList>
            <person name="Sorokin D.Y."/>
            <person name="Makarova K.S."/>
            <person name="Abbas B."/>
            <person name="Ferrer M."/>
            <person name="Golyshin P.N."/>
        </authorList>
    </citation>
    <scope>NUCLEOTIDE SEQUENCE [LARGE SCALE GENOMIC DNA]</scope>
    <source>
        <strain evidence="4">AMET1</strain>
    </source>
</reference>